<dbReference type="SUPFAM" id="SSF51161">
    <property type="entry name" value="Trimeric LpxA-like enzymes"/>
    <property type="match status" value="1"/>
</dbReference>
<keyword evidence="1" id="KW-0808">Transferase</keyword>
<organism evidence="1 2">
    <name type="scientific">Mariniflexile jejuense</name>
    <dbReference type="NCBI Taxonomy" id="1173582"/>
    <lineage>
        <taxon>Bacteria</taxon>
        <taxon>Pseudomonadati</taxon>
        <taxon>Bacteroidota</taxon>
        <taxon>Flavobacteriia</taxon>
        <taxon>Flavobacteriales</taxon>
        <taxon>Flavobacteriaceae</taxon>
        <taxon>Mariniflexile</taxon>
    </lineage>
</organism>
<dbReference type="Gene3D" id="2.160.10.10">
    <property type="entry name" value="Hexapeptide repeat proteins"/>
    <property type="match status" value="2"/>
</dbReference>
<evidence type="ECO:0000313" key="2">
    <source>
        <dbReference type="Proteomes" id="UP001597061"/>
    </source>
</evidence>
<protein>
    <submittedName>
        <fullName evidence="1">Acyltransferase</fullName>
        <ecNumber evidence="1">2.3.1.-</ecNumber>
    </submittedName>
</protein>
<dbReference type="InterPro" id="IPR001451">
    <property type="entry name" value="Hexapep"/>
</dbReference>
<dbReference type="GO" id="GO:0016746">
    <property type="term" value="F:acyltransferase activity"/>
    <property type="evidence" value="ECO:0007669"/>
    <property type="project" value="UniProtKB-KW"/>
</dbReference>
<gene>
    <name evidence="1" type="ORF">ACFQ1R_10635</name>
</gene>
<dbReference type="Pfam" id="PF00132">
    <property type="entry name" value="Hexapep"/>
    <property type="match status" value="1"/>
</dbReference>
<name>A0ABW3JJB3_9FLAO</name>
<accession>A0ABW3JJB3</accession>
<dbReference type="InterPro" id="IPR011004">
    <property type="entry name" value="Trimer_LpxA-like_sf"/>
</dbReference>
<dbReference type="EC" id="2.3.1.-" evidence="1"/>
<dbReference type="EMBL" id="JBHTJI010000001">
    <property type="protein sequence ID" value="MFD0990553.1"/>
    <property type="molecule type" value="Genomic_DNA"/>
</dbReference>
<proteinExistence type="predicted"/>
<keyword evidence="1" id="KW-0012">Acyltransferase</keyword>
<keyword evidence="2" id="KW-1185">Reference proteome</keyword>
<dbReference type="PANTHER" id="PTHR23416">
    <property type="entry name" value="SIALIC ACID SYNTHASE-RELATED"/>
    <property type="match status" value="1"/>
</dbReference>
<reference evidence="2" key="1">
    <citation type="journal article" date="2019" name="Int. J. Syst. Evol. Microbiol.">
        <title>The Global Catalogue of Microorganisms (GCM) 10K type strain sequencing project: providing services to taxonomists for standard genome sequencing and annotation.</title>
        <authorList>
            <consortium name="The Broad Institute Genomics Platform"/>
            <consortium name="The Broad Institute Genome Sequencing Center for Infectious Disease"/>
            <person name="Wu L."/>
            <person name="Ma J."/>
        </authorList>
    </citation>
    <scope>NUCLEOTIDE SEQUENCE [LARGE SCALE GENOMIC DNA]</scope>
    <source>
        <strain evidence="2">CCUG 62414</strain>
    </source>
</reference>
<dbReference type="RefSeq" id="WP_379926148.1">
    <property type="nucleotide sequence ID" value="NZ_JBHTJI010000001.1"/>
</dbReference>
<comment type="caution">
    <text evidence="1">The sequence shown here is derived from an EMBL/GenBank/DDBJ whole genome shotgun (WGS) entry which is preliminary data.</text>
</comment>
<evidence type="ECO:0000313" key="1">
    <source>
        <dbReference type="EMBL" id="MFD0990553.1"/>
    </source>
</evidence>
<dbReference type="InterPro" id="IPR051159">
    <property type="entry name" value="Hexapeptide_acetyltransf"/>
</dbReference>
<dbReference type="CDD" id="cd04647">
    <property type="entry name" value="LbH_MAT_like"/>
    <property type="match status" value="1"/>
</dbReference>
<dbReference type="PANTHER" id="PTHR23416:SF78">
    <property type="entry name" value="LIPOPOLYSACCHARIDE BIOSYNTHESIS O-ACETYL TRANSFERASE WBBJ-RELATED"/>
    <property type="match status" value="1"/>
</dbReference>
<dbReference type="Proteomes" id="UP001597061">
    <property type="component" value="Unassembled WGS sequence"/>
</dbReference>
<sequence length="216" mass="23478">MLKKNGKNYSLDERIPNKLLIYSLRYRLIMLVRGFLKLGKRVFVGKNTIFLNKKNIHFGNNVTIEEHCFIDAFASQKICFGNNVKIGAYSSVSSTSHMSKYGIGLKIGNNSGIGRFTEFGASGGIEIGNDVIMGSYISFHSENHNYSDVTKPIREQGVTSDGIVLGDNIWVGAKVTFLDGCKIGNNSVVAAGAVVKGIFPDNVVIGGVPAKILKQL</sequence>